<reference evidence="10 11" key="1">
    <citation type="journal article" date="2014" name="BMC Genomics">
        <title>Comparative genomics of the major fungal agents of human and animal Sporotrichosis: Sporothrix schenckii and Sporothrix brasiliensis.</title>
        <authorList>
            <person name="Teixeira M.M."/>
            <person name="de Almeida L.G."/>
            <person name="Kubitschek-Barreira P."/>
            <person name="Alves F.L."/>
            <person name="Kioshima E.S."/>
            <person name="Abadio A.K."/>
            <person name="Fernandes L."/>
            <person name="Derengowski L.S."/>
            <person name="Ferreira K.S."/>
            <person name="Souza R.C."/>
            <person name="Ruiz J.C."/>
            <person name="de Andrade N.C."/>
            <person name="Paes H.C."/>
            <person name="Nicola A.M."/>
            <person name="Albuquerque P."/>
            <person name="Gerber A.L."/>
            <person name="Martins V.P."/>
            <person name="Peconick L.D."/>
            <person name="Neto A.V."/>
            <person name="Chaucanez C.B."/>
            <person name="Silva P.A."/>
            <person name="Cunha O.L."/>
            <person name="de Oliveira F.F."/>
            <person name="dos Santos T.C."/>
            <person name="Barros A.L."/>
            <person name="Soares M.A."/>
            <person name="de Oliveira L.M."/>
            <person name="Marini M.M."/>
            <person name="Villalobos-Duno H."/>
            <person name="Cunha M.M."/>
            <person name="de Hoog S."/>
            <person name="da Silveira J.F."/>
            <person name="Henrissat B."/>
            <person name="Nino-Vega G.A."/>
            <person name="Cisalpino P.S."/>
            <person name="Mora-Montes H.M."/>
            <person name="Almeida S.R."/>
            <person name="Stajich J.E."/>
            <person name="Lopes-Bezerra L.M."/>
            <person name="Vasconcelos A.T."/>
            <person name="Felipe M.S."/>
        </authorList>
    </citation>
    <scope>NUCLEOTIDE SEQUENCE [LARGE SCALE GENOMIC DNA]</scope>
    <source>
        <strain evidence="10 11">5110</strain>
    </source>
</reference>
<dbReference type="GO" id="GO:0008273">
    <property type="term" value="F:calcium, potassium:sodium antiporter activity"/>
    <property type="evidence" value="ECO:0007669"/>
    <property type="project" value="TreeGrafter"/>
</dbReference>
<dbReference type="GO" id="GO:0005262">
    <property type="term" value="F:calcium channel activity"/>
    <property type="evidence" value="ECO:0007669"/>
    <property type="project" value="TreeGrafter"/>
</dbReference>
<dbReference type="PANTHER" id="PTHR10846:SF8">
    <property type="entry name" value="INNER MEMBRANE PROTEIN YRBG"/>
    <property type="match status" value="1"/>
</dbReference>
<feature type="compositionally biased region" description="Basic and acidic residues" evidence="7">
    <location>
        <begin position="173"/>
        <end position="189"/>
    </location>
</feature>
<evidence type="ECO:0000256" key="7">
    <source>
        <dbReference type="SAM" id="MobiDB-lite"/>
    </source>
</evidence>
<dbReference type="InterPro" id="IPR004481">
    <property type="entry name" value="K/Na/Ca-exchanger"/>
</dbReference>
<keyword evidence="3" id="KW-0050">Antiport</keyword>
<evidence type="ECO:0000313" key="11">
    <source>
        <dbReference type="Proteomes" id="UP000031575"/>
    </source>
</evidence>
<organism evidence="10 11">
    <name type="scientific">Sporothrix brasiliensis 5110</name>
    <dbReference type="NCBI Taxonomy" id="1398154"/>
    <lineage>
        <taxon>Eukaryota</taxon>
        <taxon>Fungi</taxon>
        <taxon>Dikarya</taxon>
        <taxon>Ascomycota</taxon>
        <taxon>Pezizomycotina</taxon>
        <taxon>Sordariomycetes</taxon>
        <taxon>Sordariomycetidae</taxon>
        <taxon>Ophiostomatales</taxon>
        <taxon>Ophiostomataceae</taxon>
        <taxon>Sporothrix</taxon>
    </lineage>
</organism>
<proteinExistence type="inferred from homology"/>
<feature type="transmembrane region" description="Helical" evidence="8">
    <location>
        <begin position="281"/>
        <end position="303"/>
    </location>
</feature>
<feature type="domain" description="Sodium/calcium exchanger membrane region" evidence="9">
    <location>
        <begin position="217"/>
        <end position="355"/>
    </location>
</feature>
<evidence type="ECO:0000256" key="1">
    <source>
        <dbReference type="ARBA" id="ARBA00004141"/>
    </source>
</evidence>
<comment type="caution">
    <text evidence="10">The sequence shown here is derived from an EMBL/GenBank/DDBJ whole genome shotgun (WGS) entry which is preliminary data.</text>
</comment>
<feature type="transmembrane region" description="Helical" evidence="8">
    <location>
        <begin position="340"/>
        <end position="357"/>
    </location>
</feature>
<dbReference type="RefSeq" id="XP_040618018.1">
    <property type="nucleotide sequence ID" value="XM_040758514.1"/>
</dbReference>
<keyword evidence="5 8" id="KW-1133">Transmembrane helix</keyword>
<feature type="transmembrane region" description="Helical" evidence="8">
    <location>
        <begin position="107"/>
        <end position="125"/>
    </location>
</feature>
<feature type="transmembrane region" description="Helical" evidence="8">
    <location>
        <begin position="71"/>
        <end position="95"/>
    </location>
</feature>
<dbReference type="GO" id="GO:0006874">
    <property type="term" value="P:intracellular calcium ion homeostasis"/>
    <property type="evidence" value="ECO:0007669"/>
    <property type="project" value="TreeGrafter"/>
</dbReference>
<feature type="transmembrane region" description="Helical" evidence="8">
    <location>
        <begin position="315"/>
        <end position="335"/>
    </location>
</feature>
<evidence type="ECO:0000259" key="9">
    <source>
        <dbReference type="Pfam" id="PF01699"/>
    </source>
</evidence>
<evidence type="ECO:0000256" key="5">
    <source>
        <dbReference type="ARBA" id="ARBA00022989"/>
    </source>
</evidence>
<evidence type="ECO:0000256" key="4">
    <source>
        <dbReference type="ARBA" id="ARBA00022692"/>
    </source>
</evidence>
<dbReference type="Pfam" id="PF01699">
    <property type="entry name" value="Na_Ca_ex"/>
    <property type="match status" value="2"/>
</dbReference>
<keyword evidence="11" id="KW-1185">Reference proteome</keyword>
<dbReference type="EMBL" id="AWTV01000008">
    <property type="protein sequence ID" value="KIH90008.1"/>
    <property type="molecule type" value="Genomic_DNA"/>
</dbReference>
<keyword evidence="6 8" id="KW-0472">Membrane</keyword>
<evidence type="ECO:0000256" key="6">
    <source>
        <dbReference type="ARBA" id="ARBA00023136"/>
    </source>
</evidence>
<dbReference type="Gene3D" id="1.20.1420.30">
    <property type="entry name" value="NCX, central ion-binding region"/>
    <property type="match status" value="2"/>
</dbReference>
<dbReference type="GeneID" id="63673435"/>
<dbReference type="GO" id="GO:0005886">
    <property type="term" value="C:plasma membrane"/>
    <property type="evidence" value="ECO:0007669"/>
    <property type="project" value="TreeGrafter"/>
</dbReference>
<keyword evidence="4 8" id="KW-0812">Transmembrane</keyword>
<evidence type="ECO:0000256" key="2">
    <source>
        <dbReference type="ARBA" id="ARBA00005364"/>
    </source>
</evidence>
<feature type="transmembrane region" description="Helical" evidence="8">
    <location>
        <begin position="214"/>
        <end position="236"/>
    </location>
</feature>
<dbReference type="PANTHER" id="PTHR10846">
    <property type="entry name" value="SODIUM/POTASSIUM/CALCIUM EXCHANGER"/>
    <property type="match status" value="1"/>
</dbReference>
<feature type="transmembrane region" description="Helical" evidence="8">
    <location>
        <begin position="6"/>
        <end position="24"/>
    </location>
</feature>
<feature type="transmembrane region" description="Helical" evidence="8">
    <location>
        <begin position="44"/>
        <end position="65"/>
    </location>
</feature>
<dbReference type="VEuPathDB" id="FungiDB:SPBR_00194"/>
<feature type="region of interest" description="Disordered" evidence="7">
    <location>
        <begin position="160"/>
        <end position="209"/>
    </location>
</feature>
<feature type="transmembrane region" description="Helical" evidence="8">
    <location>
        <begin position="248"/>
        <end position="269"/>
    </location>
</feature>
<feature type="compositionally biased region" description="Acidic residues" evidence="7">
    <location>
        <begin position="160"/>
        <end position="172"/>
    </location>
</feature>
<dbReference type="OrthoDB" id="2127281at2759"/>
<dbReference type="InterPro" id="IPR004837">
    <property type="entry name" value="NaCa_Exmemb"/>
</dbReference>
<sequence>MDWDSVAFNASAFVAGLFLLEFGADRFIDHTAIVARRLRVSQTLVALLTAGAEWEELAVVVAAILQRRSSLAVGNVVGSSISNILGAFSLGLLVHPGRLTFDHSAKVYAALLFVVTTLAAVVGLTSRLGRIAGAVFIAVFALYLASVGYGIYKGVLDTPEDVDSDSDSDSDDDSTRGNGHEAEAPRDAVADEQSPLLANGSGGEQPPRRPKHGIVYHVVLLSVGFFALSLSGYILSHSAASIGDAFDLSGTVLGVTVLAFATTLPEKFVAVIGGVRGHGGIVVANTAGSNIFLLTLCLGITFVAGDPEELSSSVVPFELLAMWVSSALFLPIVFLGSRPWVGAVLLVMYIVFLVLEFTVFRRYLLGGCAAMRGLLLGGEFAGGSAGRRRVFFDDIDVCFLERRCRFGTAGDGSGGGCILLRLAGCMLCLGLSSTSLPLPPSLLSSLIVARFRFNAFDWPAPACLALLSSSAAWSCRPSSSVASSDNGWAGGNGGRVGDGDGPVVDIVGIAPFAFWLSHAEICSVFCPMRSTRLGNVVEIWRGPEVGVKAKIGRIIKNDDSPRSLLVLVVVLGLVLFPGMRVVLADVQIVAVQDPFSGKSTIPQVLHHHHDLASRNGKRRVFFKLFWCLHHWWVLDAILEVLCKRVVFVVLHRLQCAQLVLAKARLQMPVLDLKSLLVQAVERVFPKEVVVKIRWRPVPSPPELKVGQDPVAHGPRIPFEMRVTYNDAVLGSTCLGSCVDERVVKFLVVQDPLTGPPQLREVEQGVKHSILLAV</sequence>
<feature type="transmembrane region" description="Helical" evidence="8">
    <location>
        <begin position="131"/>
        <end position="152"/>
    </location>
</feature>
<evidence type="ECO:0000256" key="3">
    <source>
        <dbReference type="ARBA" id="ARBA00022449"/>
    </source>
</evidence>
<comment type="subcellular location">
    <subcellularLocation>
        <location evidence="1">Membrane</location>
        <topology evidence="1">Multi-pass membrane protein</topology>
    </subcellularLocation>
</comment>
<dbReference type="Proteomes" id="UP000031575">
    <property type="component" value="Unassembled WGS sequence"/>
</dbReference>
<name>A0A0C2FFW0_9PEZI</name>
<accession>A0A0C2FFW0</accession>
<dbReference type="InterPro" id="IPR044880">
    <property type="entry name" value="NCX_ion-bd_dom_sf"/>
</dbReference>
<protein>
    <recommendedName>
        <fullName evidence="9">Sodium/calcium exchanger membrane region domain-containing protein</fullName>
    </recommendedName>
</protein>
<feature type="domain" description="Sodium/calcium exchanger membrane region" evidence="9">
    <location>
        <begin position="12"/>
        <end position="145"/>
    </location>
</feature>
<dbReference type="HOGENOM" id="CLU_361750_0_0_1"/>
<evidence type="ECO:0000256" key="8">
    <source>
        <dbReference type="SAM" id="Phobius"/>
    </source>
</evidence>
<gene>
    <name evidence="10" type="ORF">SPBR_00194</name>
</gene>
<dbReference type="AlphaFoldDB" id="A0A0C2FFW0"/>
<comment type="similarity">
    <text evidence="2">Belongs to the Ca(2+):cation antiporter (CaCA) (TC 2.A.19) family. SLC24A subfamily.</text>
</comment>
<keyword evidence="3" id="KW-0813">Transport</keyword>
<evidence type="ECO:0000313" key="10">
    <source>
        <dbReference type="EMBL" id="KIH90008.1"/>
    </source>
</evidence>